<dbReference type="EMBL" id="AYTS01000129">
    <property type="protein sequence ID" value="OOP55590.1"/>
    <property type="molecule type" value="Genomic_DNA"/>
</dbReference>
<dbReference type="Proteomes" id="UP000189681">
    <property type="component" value="Unassembled WGS sequence"/>
</dbReference>
<dbReference type="Gene3D" id="3.90.220.20">
    <property type="entry name" value="DNA methylase specificity domains"/>
    <property type="match status" value="2"/>
</dbReference>
<dbReference type="InterPro" id="IPR052021">
    <property type="entry name" value="Type-I_RS_S_subunit"/>
</dbReference>
<gene>
    <name evidence="5" type="ORF">AYP45_13845</name>
</gene>
<dbReference type="SUPFAM" id="SSF116734">
    <property type="entry name" value="DNA methylase specificity domain"/>
    <property type="match status" value="2"/>
</dbReference>
<evidence type="ECO:0000313" key="5">
    <source>
        <dbReference type="EMBL" id="OOP55590.1"/>
    </source>
</evidence>
<comment type="similarity">
    <text evidence="1">Belongs to the type-I restriction system S methylase family.</text>
</comment>
<dbReference type="PANTHER" id="PTHR30408:SF12">
    <property type="entry name" value="TYPE I RESTRICTION ENZYME MJAVIII SPECIFICITY SUBUNIT"/>
    <property type="match status" value="1"/>
</dbReference>
<sequence>MYDEKLWQFDNVVESQIDNEIAKAIEKANSYHFNLQNYRSNLSEEQIKEWHAVCHSKQIPHPEHIHFVQCKLREESQVSSIEKRYQELKTADPKTALKILASFDPQNALQMDIAREYLSKVERQVLEKDEKLKKLESILSKGFRYLIVSLKELIVVNDEKIKPAEYPEQKYTVLGVSNQNGVFINEKLLGEDIKQVYFKVHKNQFCYNPYRINVGSIGLCEFDFENQIISGAYNIFGCKESDLNPKYLEALFKTKGFLDYVNQKASGGVRMDFKIEYLQEWQIPLPPLEIQNEIVEKIERQKQIIEGAEMIEDGWVLPFNLPQKIAKKAIKEIAEIKSGGTPLRSEPTFWEPAEIPWVKTGEINYNEITETEEKISKEGVENSSAKIIPANTLLMAMYGQGVTRGRVAILKINATINQACAAFTNLSNEVDVKIRRN</sequence>
<accession>A0A1V4AR55</accession>
<keyword evidence="2" id="KW-0680">Restriction system</keyword>
<dbReference type="GO" id="GO:0003677">
    <property type="term" value="F:DNA binding"/>
    <property type="evidence" value="ECO:0007669"/>
    <property type="project" value="UniProtKB-KW"/>
</dbReference>
<dbReference type="InterPro" id="IPR000055">
    <property type="entry name" value="Restrct_endonuc_typeI_TRD"/>
</dbReference>
<evidence type="ECO:0000256" key="1">
    <source>
        <dbReference type="ARBA" id="ARBA00010923"/>
    </source>
</evidence>
<evidence type="ECO:0000259" key="4">
    <source>
        <dbReference type="Pfam" id="PF01420"/>
    </source>
</evidence>
<protein>
    <recommendedName>
        <fullName evidence="4">Type I restriction modification DNA specificity domain-containing protein</fullName>
    </recommendedName>
</protein>
<feature type="domain" description="Type I restriction modification DNA specificity" evidence="4">
    <location>
        <begin position="324"/>
        <end position="429"/>
    </location>
</feature>
<reference evidence="5 6" key="1">
    <citation type="journal article" date="2017" name="Water Res.">
        <title>Discovery and metagenomic analysis of an anammox bacterial enrichment related to Candidatus "Brocadia caroliniensis" in a full-scale glycerol-fed nitritation-denitritation separate centrate treatment process.</title>
        <authorList>
            <person name="Park H."/>
            <person name="Brotto A.C."/>
            <person name="van Loosdrecht M.C."/>
            <person name="Chandran K."/>
        </authorList>
    </citation>
    <scope>NUCLEOTIDE SEQUENCE [LARGE SCALE GENOMIC DNA]</scope>
    <source>
        <strain evidence="5">26THWARD</strain>
    </source>
</reference>
<dbReference type="PANTHER" id="PTHR30408">
    <property type="entry name" value="TYPE-1 RESTRICTION ENZYME ECOKI SPECIFICITY PROTEIN"/>
    <property type="match status" value="1"/>
</dbReference>
<evidence type="ECO:0000313" key="6">
    <source>
        <dbReference type="Proteomes" id="UP000189681"/>
    </source>
</evidence>
<evidence type="ECO:0000256" key="2">
    <source>
        <dbReference type="ARBA" id="ARBA00022747"/>
    </source>
</evidence>
<name>A0A1V4AR55_9BACT</name>
<dbReference type="GO" id="GO:0009307">
    <property type="term" value="P:DNA restriction-modification system"/>
    <property type="evidence" value="ECO:0007669"/>
    <property type="project" value="UniProtKB-KW"/>
</dbReference>
<comment type="caution">
    <text evidence="5">The sequence shown here is derived from an EMBL/GenBank/DDBJ whole genome shotgun (WGS) entry which is preliminary data.</text>
</comment>
<dbReference type="AlphaFoldDB" id="A0A1V4AR55"/>
<keyword evidence="3" id="KW-0238">DNA-binding</keyword>
<organism evidence="5 6">
    <name type="scientific">Candidatus Brocadia carolinensis</name>
    <dbReference type="NCBI Taxonomy" id="1004156"/>
    <lineage>
        <taxon>Bacteria</taxon>
        <taxon>Pseudomonadati</taxon>
        <taxon>Planctomycetota</taxon>
        <taxon>Candidatus Brocadiia</taxon>
        <taxon>Candidatus Brocadiales</taxon>
        <taxon>Candidatus Brocadiaceae</taxon>
        <taxon>Candidatus Brocadia</taxon>
    </lineage>
</organism>
<dbReference type="Pfam" id="PF01420">
    <property type="entry name" value="Methylase_S"/>
    <property type="match status" value="1"/>
</dbReference>
<dbReference type="InterPro" id="IPR044946">
    <property type="entry name" value="Restrct_endonuc_typeI_TRD_sf"/>
</dbReference>
<evidence type="ECO:0000256" key="3">
    <source>
        <dbReference type="ARBA" id="ARBA00023125"/>
    </source>
</evidence>
<dbReference type="STRING" id="1004156.AYP45_13845"/>
<proteinExistence type="inferred from homology"/>